<dbReference type="Pfam" id="PF00561">
    <property type="entry name" value="Abhydrolase_1"/>
    <property type="match status" value="1"/>
</dbReference>
<keyword evidence="4" id="KW-1185">Reference proteome</keyword>
<dbReference type="SUPFAM" id="SSF53474">
    <property type="entry name" value="alpha/beta-Hydrolases"/>
    <property type="match status" value="1"/>
</dbReference>
<evidence type="ECO:0000259" key="2">
    <source>
        <dbReference type="Pfam" id="PF00561"/>
    </source>
</evidence>
<sequence>MAEMNTTGIVEVEGFKLGYKVEGAGLPALVIGSTVYYPRTFVGNLRQHLQLIFIDHRGFVPPPPGDWQDEDFRLEVLLNDIEAVRKALKLERFVVIGHSGHAFLALEYAKRYPQHVSQVVMIGASPDYSEATTQARWAFFEKDTTPERKAVFEASMAQLPQRIAADPERRFVQMCLCAGPASWYDYRFDATALWEGVYTNMQVFDYVWGVVFRDIDITAGLEKLDSPVLLALGRYDYLTGLPFLWDEVQHRFSNLTLRIFEKSAHTPQLEEPDRFNRELVNWLRTGRPE</sequence>
<keyword evidence="1" id="KW-0378">Hydrolase</keyword>
<dbReference type="GO" id="GO:0016020">
    <property type="term" value="C:membrane"/>
    <property type="evidence" value="ECO:0007669"/>
    <property type="project" value="TreeGrafter"/>
</dbReference>
<comment type="caution">
    <text evidence="3">The sequence shown here is derived from an EMBL/GenBank/DDBJ whole genome shotgun (WGS) entry which is preliminary data.</text>
</comment>
<dbReference type="EMBL" id="QLMC01000001">
    <property type="protein sequence ID" value="RAK02811.1"/>
    <property type="molecule type" value="Genomic_DNA"/>
</dbReference>
<gene>
    <name evidence="3" type="ORF">LX87_00931</name>
</gene>
<evidence type="ECO:0000313" key="3">
    <source>
        <dbReference type="EMBL" id="RAK02811.1"/>
    </source>
</evidence>
<evidence type="ECO:0000256" key="1">
    <source>
        <dbReference type="ARBA" id="ARBA00022801"/>
    </source>
</evidence>
<reference evidence="3 4" key="1">
    <citation type="submission" date="2018-06" db="EMBL/GenBank/DDBJ databases">
        <title>Genomic Encyclopedia of Archaeal and Bacterial Type Strains, Phase II (KMG-II): from individual species to whole genera.</title>
        <authorList>
            <person name="Goeker M."/>
        </authorList>
    </citation>
    <scope>NUCLEOTIDE SEQUENCE [LARGE SCALE GENOMIC DNA]</scope>
    <source>
        <strain evidence="3 4">DSM 21851</strain>
    </source>
</reference>
<dbReference type="PANTHER" id="PTHR43798:SF31">
    <property type="entry name" value="AB HYDROLASE SUPERFAMILY PROTEIN YCLE"/>
    <property type="match status" value="1"/>
</dbReference>
<dbReference type="GO" id="GO:0016787">
    <property type="term" value="F:hydrolase activity"/>
    <property type="evidence" value="ECO:0007669"/>
    <property type="project" value="UniProtKB-KW"/>
</dbReference>
<evidence type="ECO:0000313" key="4">
    <source>
        <dbReference type="Proteomes" id="UP000248790"/>
    </source>
</evidence>
<dbReference type="Proteomes" id="UP000248790">
    <property type="component" value="Unassembled WGS sequence"/>
</dbReference>
<organism evidence="3 4">
    <name type="scientific">Larkinella arboricola</name>
    <dbReference type="NCBI Taxonomy" id="643671"/>
    <lineage>
        <taxon>Bacteria</taxon>
        <taxon>Pseudomonadati</taxon>
        <taxon>Bacteroidota</taxon>
        <taxon>Cytophagia</taxon>
        <taxon>Cytophagales</taxon>
        <taxon>Spirosomataceae</taxon>
        <taxon>Larkinella</taxon>
    </lineage>
</organism>
<protein>
    <submittedName>
        <fullName evidence="3">Proline iminopeptidase</fullName>
    </submittedName>
</protein>
<dbReference type="PANTHER" id="PTHR43798">
    <property type="entry name" value="MONOACYLGLYCEROL LIPASE"/>
    <property type="match status" value="1"/>
</dbReference>
<dbReference type="InterPro" id="IPR000073">
    <property type="entry name" value="AB_hydrolase_1"/>
</dbReference>
<accession>A0A327X7V4</accession>
<dbReference type="InterPro" id="IPR050266">
    <property type="entry name" value="AB_hydrolase_sf"/>
</dbReference>
<feature type="domain" description="AB hydrolase-1" evidence="2">
    <location>
        <begin position="33"/>
        <end position="272"/>
    </location>
</feature>
<dbReference type="AlphaFoldDB" id="A0A327X7V4"/>
<name>A0A327X7V4_LARAB</name>
<dbReference type="Gene3D" id="3.40.50.1820">
    <property type="entry name" value="alpha/beta hydrolase"/>
    <property type="match status" value="1"/>
</dbReference>
<proteinExistence type="predicted"/>
<dbReference type="InterPro" id="IPR029058">
    <property type="entry name" value="AB_hydrolase_fold"/>
</dbReference>